<dbReference type="Proteomes" id="UP001448207">
    <property type="component" value="Unassembled WGS sequence"/>
</dbReference>
<feature type="region of interest" description="Disordered" evidence="1">
    <location>
        <begin position="69"/>
        <end position="88"/>
    </location>
</feature>
<comment type="caution">
    <text evidence="2">The sequence shown here is derived from an EMBL/GenBank/DDBJ whole genome shotgun (WGS) entry which is preliminary data.</text>
</comment>
<reference evidence="2 3" key="1">
    <citation type="submission" date="2024-04" db="EMBL/GenBank/DDBJ databases">
        <title>Symmetric and asymmetric DNA N6-adenine methylation regulates different biological responses in Mucorales.</title>
        <authorList>
            <consortium name="Lawrence Berkeley National Laboratory"/>
            <person name="Lax C."/>
            <person name="Mondo S.J."/>
            <person name="Osorio-Concepcion M."/>
            <person name="Muszewska A."/>
            <person name="Corrochano-Luque M."/>
            <person name="Gutierrez G."/>
            <person name="Riley R."/>
            <person name="Lipzen A."/>
            <person name="Guo J."/>
            <person name="Hundley H."/>
            <person name="Amirebrahimi M."/>
            <person name="Ng V."/>
            <person name="Lorenzo-Gutierrez D."/>
            <person name="Binder U."/>
            <person name="Yang J."/>
            <person name="Song Y."/>
            <person name="Canovas D."/>
            <person name="Navarro E."/>
            <person name="Freitag M."/>
            <person name="Gabaldon T."/>
            <person name="Grigoriev I.V."/>
            <person name="Corrochano L.M."/>
            <person name="Nicolas F.E."/>
            <person name="Garre V."/>
        </authorList>
    </citation>
    <scope>NUCLEOTIDE SEQUENCE [LARGE SCALE GENOMIC DNA]</scope>
    <source>
        <strain evidence="2 3">L51</strain>
    </source>
</reference>
<evidence type="ECO:0000313" key="2">
    <source>
        <dbReference type="EMBL" id="KAL0087517.1"/>
    </source>
</evidence>
<gene>
    <name evidence="2" type="ORF">J3Q64DRAFT_1833861</name>
</gene>
<feature type="compositionally biased region" description="Polar residues" evidence="1">
    <location>
        <begin position="69"/>
        <end position="86"/>
    </location>
</feature>
<sequence length="116" mass="12927">MTCHNKLPDKPTEQTDLPVPDITTWLKATPVYNTRDTRVLGARFSKKPGGTTLVPRDRSLGQLTVNVNTHESGTTRHGSPLDQTTKGIHRPVSLTRNWPKPELPTTHIHKCIGFLV</sequence>
<protein>
    <submittedName>
        <fullName evidence="2">Uncharacterized protein</fullName>
    </submittedName>
</protein>
<organism evidence="2 3">
    <name type="scientific">Phycomyces blakesleeanus</name>
    <dbReference type="NCBI Taxonomy" id="4837"/>
    <lineage>
        <taxon>Eukaryota</taxon>
        <taxon>Fungi</taxon>
        <taxon>Fungi incertae sedis</taxon>
        <taxon>Mucoromycota</taxon>
        <taxon>Mucoromycotina</taxon>
        <taxon>Mucoromycetes</taxon>
        <taxon>Mucorales</taxon>
        <taxon>Phycomycetaceae</taxon>
        <taxon>Phycomyces</taxon>
    </lineage>
</organism>
<proteinExistence type="predicted"/>
<evidence type="ECO:0000256" key="1">
    <source>
        <dbReference type="SAM" id="MobiDB-lite"/>
    </source>
</evidence>
<evidence type="ECO:0000313" key="3">
    <source>
        <dbReference type="Proteomes" id="UP001448207"/>
    </source>
</evidence>
<keyword evidence="3" id="KW-1185">Reference proteome</keyword>
<dbReference type="EMBL" id="JBCLYO010000007">
    <property type="protein sequence ID" value="KAL0087517.1"/>
    <property type="molecule type" value="Genomic_DNA"/>
</dbReference>
<accession>A0ABR3B2C1</accession>
<name>A0ABR3B2C1_PHYBL</name>